<organism evidence="1 2">
    <name type="scientific">Fuerstiella marisgermanici</name>
    <dbReference type="NCBI Taxonomy" id="1891926"/>
    <lineage>
        <taxon>Bacteria</taxon>
        <taxon>Pseudomonadati</taxon>
        <taxon>Planctomycetota</taxon>
        <taxon>Planctomycetia</taxon>
        <taxon>Planctomycetales</taxon>
        <taxon>Planctomycetaceae</taxon>
        <taxon>Fuerstiella</taxon>
    </lineage>
</organism>
<proteinExistence type="predicted"/>
<reference evidence="1 2" key="1">
    <citation type="journal article" date="2016" name="Front. Microbiol.">
        <title>Fuerstia marisgermanicae gen. nov., sp. nov., an Unusual Member of the Phylum Planctomycetes from the German Wadden Sea.</title>
        <authorList>
            <person name="Kohn T."/>
            <person name="Heuer A."/>
            <person name="Jogler M."/>
            <person name="Vollmers J."/>
            <person name="Boedeker C."/>
            <person name="Bunk B."/>
            <person name="Rast P."/>
            <person name="Borchert D."/>
            <person name="Glockner I."/>
            <person name="Freese H.M."/>
            <person name="Klenk H.P."/>
            <person name="Overmann J."/>
            <person name="Kaster A.K."/>
            <person name="Rohde M."/>
            <person name="Wiegand S."/>
            <person name="Jogler C."/>
        </authorList>
    </citation>
    <scope>NUCLEOTIDE SEQUENCE [LARGE SCALE GENOMIC DNA]</scope>
    <source>
        <strain evidence="1 2">NH11</strain>
    </source>
</reference>
<dbReference type="AlphaFoldDB" id="A0A1P8WRJ4"/>
<dbReference type="Pfam" id="PF02585">
    <property type="entry name" value="PIG-L"/>
    <property type="match status" value="1"/>
</dbReference>
<dbReference type="KEGG" id="fmr:Fuma_06352"/>
<dbReference type="InterPro" id="IPR024078">
    <property type="entry name" value="LmbE-like_dom_sf"/>
</dbReference>
<name>A0A1P8WRJ4_9PLAN</name>
<evidence type="ECO:0000313" key="2">
    <source>
        <dbReference type="Proteomes" id="UP000187735"/>
    </source>
</evidence>
<evidence type="ECO:0000313" key="1">
    <source>
        <dbReference type="EMBL" id="APZ96679.1"/>
    </source>
</evidence>
<dbReference type="PANTHER" id="PTHR12993">
    <property type="entry name" value="N-ACETYLGLUCOSAMINYL-PHOSPHATIDYLINOSITOL DE-N-ACETYLASE-RELATED"/>
    <property type="match status" value="1"/>
</dbReference>
<accession>A0A1P8WRJ4</accession>
<dbReference type="OrthoDB" id="9815144at2"/>
<dbReference type="STRING" id="1891926.Fuma_06352"/>
<protein>
    <submittedName>
        <fullName evidence="1">Bacillithiol biosynthesis deacetylase</fullName>
    </submittedName>
</protein>
<dbReference type="RefSeq" id="WP_077028686.1">
    <property type="nucleotide sequence ID" value="NZ_CP017641.1"/>
</dbReference>
<dbReference type="PANTHER" id="PTHR12993:SF30">
    <property type="entry name" value="N-ACETYL-ALPHA-D-GLUCOSAMINYL L-MALATE DEACETYLASE 1"/>
    <property type="match status" value="1"/>
</dbReference>
<keyword evidence="2" id="KW-1185">Reference proteome</keyword>
<sequence>MSQTDFSDLPERLDVIAVGAHPDDVEIACGGTLANMVRDGLRVGIVDLTDGEPTPLSPGPEVRLEEARRAAEVLGVQVRETLTLPNRRLFDGFDERVALAKVFRRYRPRLVMGIAEKTPMASPDHWQAMQITDAAIFYSRLTKWDEHFENLPVHRIEKQIWYPLGLQNLSLPEGGGRFVSDISETLDVKLESIRAYRTQFPPEKQRVFQLVESQNRLLGTTAGFSAGEMLISATTLGIRNVFDTICGLQPHKP</sequence>
<dbReference type="EMBL" id="CP017641">
    <property type="protein sequence ID" value="APZ96679.1"/>
    <property type="molecule type" value="Genomic_DNA"/>
</dbReference>
<dbReference type="Gene3D" id="3.40.50.10320">
    <property type="entry name" value="LmbE-like"/>
    <property type="match status" value="1"/>
</dbReference>
<dbReference type="Proteomes" id="UP000187735">
    <property type="component" value="Chromosome"/>
</dbReference>
<dbReference type="SUPFAM" id="SSF102588">
    <property type="entry name" value="LmbE-like"/>
    <property type="match status" value="1"/>
</dbReference>
<dbReference type="GO" id="GO:0016811">
    <property type="term" value="F:hydrolase activity, acting on carbon-nitrogen (but not peptide) bonds, in linear amides"/>
    <property type="evidence" value="ECO:0007669"/>
    <property type="project" value="TreeGrafter"/>
</dbReference>
<gene>
    <name evidence="1" type="ORF">Fuma_06352</name>
</gene>
<dbReference type="InterPro" id="IPR003737">
    <property type="entry name" value="GlcNAc_PI_deacetylase-related"/>
</dbReference>